<reference evidence="4" key="2">
    <citation type="submission" date="2016-10" db="EMBL/GenBank/DDBJ databases">
        <authorList>
            <person name="Varghese N."/>
            <person name="Submissions S."/>
        </authorList>
    </citation>
    <scope>NUCLEOTIDE SEQUENCE [LARGE SCALE GENOMIC DNA]</scope>
    <source>
        <strain evidence="4">JCM 14963</strain>
    </source>
</reference>
<reference evidence="3" key="1">
    <citation type="submission" date="2016-10" db="EMBL/GenBank/DDBJ databases">
        <authorList>
            <person name="de Groot N.N."/>
        </authorList>
    </citation>
    <scope>NUCLEOTIDE SEQUENCE [LARGE SCALE GENOMIC DNA]</scope>
    <source>
        <strain evidence="3">JCM 14963</strain>
    </source>
</reference>
<dbReference type="Proteomes" id="UP000243413">
    <property type="component" value="Chromosome I"/>
</dbReference>
<dbReference type="RefSeq" id="WP_092288278.1">
    <property type="nucleotide sequence ID" value="NZ_BAABWD010000002.1"/>
</dbReference>
<dbReference type="EMBL" id="BAABWD010000002">
    <property type="protein sequence ID" value="GAA6131680.1"/>
    <property type="molecule type" value="Genomic_DNA"/>
</dbReference>
<organism evidence="3 4">
    <name type="scientific">Halopseudomonas sabulinigri</name>
    <dbReference type="NCBI Taxonomy" id="472181"/>
    <lineage>
        <taxon>Bacteria</taxon>
        <taxon>Pseudomonadati</taxon>
        <taxon>Pseudomonadota</taxon>
        <taxon>Gammaproteobacteria</taxon>
        <taxon>Pseudomonadales</taxon>
        <taxon>Pseudomonadaceae</taxon>
        <taxon>Halopseudomonas</taxon>
    </lineage>
</organism>
<evidence type="ECO:0000313" key="2">
    <source>
        <dbReference type="EMBL" id="GAA6131680.1"/>
    </source>
</evidence>
<dbReference type="OrthoDB" id="7000909at2"/>
<keyword evidence="5" id="KW-1185">Reference proteome</keyword>
<name>A0A1H1XXP9_9GAMM</name>
<dbReference type="Proteomes" id="UP001486808">
    <property type="component" value="Unassembled WGS sequence"/>
</dbReference>
<proteinExistence type="predicted"/>
<reference evidence="2 5" key="3">
    <citation type="submission" date="2024-04" db="EMBL/GenBank/DDBJ databases">
        <title>Draft genome sequence of Halopseudomonas sabulinigri NBRC 116187.</title>
        <authorList>
            <person name="Miyakawa T."/>
            <person name="Kusuya Y."/>
            <person name="Miura T."/>
        </authorList>
    </citation>
    <scope>NUCLEOTIDE SEQUENCE [LARGE SCALE GENOMIC DNA]</scope>
    <source>
        <strain evidence="2 5">4NH20-0042</strain>
    </source>
</reference>
<dbReference type="Pfam" id="PF24745">
    <property type="entry name" value="DUF7693"/>
    <property type="match status" value="1"/>
</dbReference>
<dbReference type="STRING" id="472181.SAMN05216271_3709"/>
<protein>
    <recommendedName>
        <fullName evidence="1">DUF7693 domain-containing protein</fullName>
    </recommendedName>
</protein>
<dbReference type="AlphaFoldDB" id="A0A1H1XXP9"/>
<evidence type="ECO:0000313" key="5">
    <source>
        <dbReference type="Proteomes" id="UP001486808"/>
    </source>
</evidence>
<evidence type="ECO:0000313" key="4">
    <source>
        <dbReference type="Proteomes" id="UP000243413"/>
    </source>
</evidence>
<dbReference type="InterPro" id="IPR056110">
    <property type="entry name" value="DUF7693"/>
</dbReference>
<accession>A0A1H1XXP9</accession>
<evidence type="ECO:0000259" key="1">
    <source>
        <dbReference type="Pfam" id="PF24745"/>
    </source>
</evidence>
<dbReference type="EMBL" id="LT629763">
    <property type="protein sequence ID" value="SDT14027.1"/>
    <property type="molecule type" value="Genomic_DNA"/>
</dbReference>
<gene>
    <name evidence="2" type="ORF">NBRC116187_20400</name>
    <name evidence="3" type="ORF">SAMN05216271_3709</name>
</gene>
<feature type="domain" description="DUF7693" evidence="1">
    <location>
        <begin position="10"/>
        <end position="106"/>
    </location>
</feature>
<sequence length="108" mass="11858">MSLPGSARALQAREVYQVLKDIALEQRRVIGKTPRAWGDVASGEVAVEVDGYRLRLRKEAGELDYCIACTATDGRSADMHCWAGAGTDPLELLSVWERARLIELLAAE</sequence>
<evidence type="ECO:0000313" key="3">
    <source>
        <dbReference type="EMBL" id="SDT14027.1"/>
    </source>
</evidence>